<organism evidence="3 4">
    <name type="scientific">Rhizobium grahamii</name>
    <dbReference type="NCBI Taxonomy" id="1120045"/>
    <lineage>
        <taxon>Bacteria</taxon>
        <taxon>Pseudomonadati</taxon>
        <taxon>Pseudomonadota</taxon>
        <taxon>Alphaproteobacteria</taxon>
        <taxon>Hyphomicrobiales</taxon>
        <taxon>Rhizobiaceae</taxon>
        <taxon>Rhizobium/Agrobacterium group</taxon>
        <taxon>Rhizobium</taxon>
    </lineage>
</organism>
<comment type="similarity">
    <text evidence="1">Belongs to the LDH2/MDH2 oxidoreductase family.</text>
</comment>
<dbReference type="InterPro" id="IPR043144">
    <property type="entry name" value="Mal/L-sulf/L-lact_DH-like_ah"/>
</dbReference>
<sequence>MRVKGDIAAGLVRNLLEEKGTPHAHALQQAEVLVEAELRGHPSHGLQRLPRILTRIDKGLIDPRTRGKSHWRTPSFLDVDGLRGLGPVVALQACAILAERASSTGVAVAGIRNSNHLGMLAYYVERLANEGIIGIALSSSEALVHPYGGTTALLGTNPLAIAVPTSDRPLVVDLATSVVSMGKIHHHAANGSAIPEGWARDSDGGVTTNAANAMKGSIAPFGDAKGYALGMALELLVASIAGSSLAPEVRGTLDADAVCNKGDVLIAVDVGRQPQVLACFSSYLDRIRQSRPADPMRPVTVPGDGARSRRERALNDGFEISGNLWDELKALSRSNEALVKGIAQ</sequence>
<protein>
    <submittedName>
        <fullName evidence="3">Lactate dehydrogenase</fullName>
    </submittedName>
</protein>
<dbReference type="InterPro" id="IPR043143">
    <property type="entry name" value="Mal/L-sulf/L-lact_DH-like_NADP"/>
</dbReference>
<dbReference type="Gene3D" id="1.10.1530.10">
    <property type="match status" value="1"/>
</dbReference>
<dbReference type="InterPro" id="IPR003767">
    <property type="entry name" value="Malate/L-lactate_DH-like"/>
</dbReference>
<dbReference type="PANTHER" id="PTHR11091">
    <property type="entry name" value="OXIDOREDUCTASE-RELATED"/>
    <property type="match status" value="1"/>
</dbReference>
<dbReference type="Proteomes" id="UP000254939">
    <property type="component" value="Unassembled WGS sequence"/>
</dbReference>
<accession>A0A370KIQ4</accession>
<reference evidence="3 4" key="1">
    <citation type="submission" date="2017-03" db="EMBL/GenBank/DDBJ databases">
        <title>Genome analysis of Rhizobial strains effectives or ineffectives for nitrogen fixation isolated from bean seeds.</title>
        <authorList>
            <person name="Peralta H."/>
            <person name="Aguilar-Vera A."/>
            <person name="Mora Y."/>
            <person name="Vargas-Lagunas C."/>
            <person name="Girard L."/>
            <person name="Mora J."/>
        </authorList>
    </citation>
    <scope>NUCLEOTIDE SEQUENCE [LARGE SCALE GENOMIC DNA]</scope>
    <source>
        <strain evidence="3 4">CCGM3</strain>
    </source>
</reference>
<evidence type="ECO:0000313" key="4">
    <source>
        <dbReference type="Proteomes" id="UP000254939"/>
    </source>
</evidence>
<evidence type="ECO:0000313" key="3">
    <source>
        <dbReference type="EMBL" id="RDJ05763.1"/>
    </source>
</evidence>
<name>A0A370KIQ4_9HYPH</name>
<proteinExistence type="inferred from homology"/>
<dbReference type="Gene3D" id="3.30.1370.60">
    <property type="entry name" value="Hypothetical oxidoreductase yiak, domain 2"/>
    <property type="match status" value="1"/>
</dbReference>
<dbReference type="InterPro" id="IPR036111">
    <property type="entry name" value="Mal/L-sulfo/L-lacto_DH-like_sf"/>
</dbReference>
<dbReference type="OrthoDB" id="9811519at2"/>
<comment type="caution">
    <text evidence="3">The sequence shown here is derived from an EMBL/GenBank/DDBJ whole genome shotgun (WGS) entry which is preliminary data.</text>
</comment>
<dbReference type="Pfam" id="PF02615">
    <property type="entry name" value="Ldh_2"/>
    <property type="match status" value="1"/>
</dbReference>
<dbReference type="PANTHER" id="PTHR11091:SF0">
    <property type="entry name" value="MALATE DEHYDROGENASE"/>
    <property type="match status" value="1"/>
</dbReference>
<dbReference type="Gene3D" id="3.30.60.50">
    <property type="entry name" value="Hypothetical oxidoreductase yiak, domain 3"/>
    <property type="match status" value="1"/>
</dbReference>
<evidence type="ECO:0000256" key="1">
    <source>
        <dbReference type="ARBA" id="ARBA00006056"/>
    </source>
</evidence>
<dbReference type="RefSeq" id="WP_081647334.1">
    <property type="nucleotide sequence ID" value="NZ_KZ857266.1"/>
</dbReference>
<gene>
    <name evidence="3" type="ORF">B5K06_25345</name>
</gene>
<dbReference type="GO" id="GO:0016491">
    <property type="term" value="F:oxidoreductase activity"/>
    <property type="evidence" value="ECO:0007669"/>
    <property type="project" value="UniProtKB-KW"/>
</dbReference>
<dbReference type="EMBL" id="NAAC01000031">
    <property type="protein sequence ID" value="RDJ05763.1"/>
    <property type="molecule type" value="Genomic_DNA"/>
</dbReference>
<dbReference type="AlphaFoldDB" id="A0A370KIQ4"/>
<keyword evidence="2" id="KW-0560">Oxidoreductase</keyword>
<dbReference type="SUPFAM" id="SSF89733">
    <property type="entry name" value="L-sulfolactate dehydrogenase-like"/>
    <property type="match status" value="1"/>
</dbReference>
<evidence type="ECO:0000256" key="2">
    <source>
        <dbReference type="ARBA" id="ARBA00023002"/>
    </source>
</evidence>